<feature type="transmembrane region" description="Helical" evidence="1">
    <location>
        <begin position="30"/>
        <end position="55"/>
    </location>
</feature>
<comment type="caution">
    <text evidence="2">The sequence shown here is derived from an EMBL/GenBank/DDBJ whole genome shotgun (WGS) entry which is preliminary data.</text>
</comment>
<protein>
    <submittedName>
        <fullName evidence="2">Uncharacterized protein</fullName>
    </submittedName>
</protein>
<keyword evidence="1" id="KW-0812">Transmembrane</keyword>
<dbReference type="EMBL" id="PCTL01000001">
    <property type="protein sequence ID" value="PIP73977.1"/>
    <property type="molecule type" value="Genomic_DNA"/>
</dbReference>
<organism evidence="2 3">
    <name type="scientific">Candidatus Lloydbacteria bacterium CG22_combo_CG10-13_8_21_14_all_47_15</name>
    <dbReference type="NCBI Taxonomy" id="1974635"/>
    <lineage>
        <taxon>Bacteria</taxon>
        <taxon>Candidatus Lloydiibacteriota</taxon>
    </lineage>
</organism>
<name>A0A2H0CVQ1_9BACT</name>
<evidence type="ECO:0000313" key="2">
    <source>
        <dbReference type="EMBL" id="PIP73977.1"/>
    </source>
</evidence>
<reference evidence="2 3" key="1">
    <citation type="submission" date="2017-09" db="EMBL/GenBank/DDBJ databases">
        <title>Depth-based differentiation of microbial function through sediment-hosted aquifers and enrichment of novel symbionts in the deep terrestrial subsurface.</title>
        <authorList>
            <person name="Probst A.J."/>
            <person name="Ladd B."/>
            <person name="Jarett J.K."/>
            <person name="Geller-Mcgrath D.E."/>
            <person name="Sieber C.M."/>
            <person name="Emerson J.B."/>
            <person name="Anantharaman K."/>
            <person name="Thomas B.C."/>
            <person name="Malmstrom R."/>
            <person name="Stieglmeier M."/>
            <person name="Klingl A."/>
            <person name="Woyke T."/>
            <person name="Ryan C.M."/>
            <person name="Banfield J.F."/>
        </authorList>
    </citation>
    <scope>NUCLEOTIDE SEQUENCE [LARGE SCALE GENOMIC DNA]</scope>
    <source>
        <strain evidence="2">CG22_combo_CG10-13_8_21_14_all_47_15</strain>
    </source>
</reference>
<accession>A0A2H0CVQ1</accession>
<proteinExistence type="predicted"/>
<gene>
    <name evidence="2" type="ORF">COW88_00170</name>
</gene>
<evidence type="ECO:0000256" key="1">
    <source>
        <dbReference type="SAM" id="Phobius"/>
    </source>
</evidence>
<keyword evidence="1" id="KW-0472">Membrane</keyword>
<evidence type="ECO:0000313" key="3">
    <source>
        <dbReference type="Proteomes" id="UP000230638"/>
    </source>
</evidence>
<keyword evidence="1" id="KW-1133">Transmembrane helix</keyword>
<sequence>MPSVTPQPPKTTFIPKKTLTKRDKSKSLRYSGWVTVFSVFLLVFSVAGYSALLLYKVYLEQRSEDLAVSLERAKGAFDPTIIEELKRVDMRLSSADQVLSKHVTITPLFVLFENETLQRIRYTQMSFIAKDDGAYQITMDGEADDYATIALQSDIFSDSRNVRDHIFSNLNLNSKGNISFKFSAFVEPGFLRYIAQLANNTQ</sequence>
<dbReference type="AlphaFoldDB" id="A0A2H0CVQ1"/>
<dbReference type="Proteomes" id="UP000230638">
    <property type="component" value="Unassembled WGS sequence"/>
</dbReference>